<evidence type="ECO:0000313" key="2">
    <source>
        <dbReference type="EMBL" id="LAA55296.1"/>
    </source>
</evidence>
<dbReference type="AlphaFoldDB" id="A0A2D4G7E8"/>
<evidence type="ECO:0000256" key="1">
    <source>
        <dbReference type="SAM" id="MobiDB-lite"/>
    </source>
</evidence>
<proteinExistence type="predicted"/>
<organism evidence="2">
    <name type="scientific">Micrurus corallinus</name>
    <name type="common">Brazilian coral snake</name>
    <dbReference type="NCBI Taxonomy" id="54390"/>
    <lineage>
        <taxon>Eukaryota</taxon>
        <taxon>Metazoa</taxon>
        <taxon>Chordata</taxon>
        <taxon>Craniata</taxon>
        <taxon>Vertebrata</taxon>
        <taxon>Euteleostomi</taxon>
        <taxon>Lepidosauria</taxon>
        <taxon>Squamata</taxon>
        <taxon>Bifurcata</taxon>
        <taxon>Unidentata</taxon>
        <taxon>Episquamata</taxon>
        <taxon>Toxicofera</taxon>
        <taxon>Serpentes</taxon>
        <taxon>Colubroidea</taxon>
        <taxon>Elapidae</taxon>
        <taxon>Elapinae</taxon>
        <taxon>Micrurus</taxon>
    </lineage>
</organism>
<reference evidence="2" key="2">
    <citation type="submission" date="2017-11" db="EMBL/GenBank/DDBJ databases">
        <title>Coralsnake Venomics: Analyses of Venom Gland Transcriptomes and Proteomes of Six Brazilian Taxa.</title>
        <authorList>
            <person name="Aird S.D."/>
            <person name="Jorge da Silva N."/>
            <person name="Qiu L."/>
            <person name="Villar-Briones A."/>
            <person name="Aparecida-Saddi V."/>
            <person name="Campos-Telles M.P."/>
            <person name="Grau M."/>
            <person name="Mikheyev A.S."/>
        </authorList>
    </citation>
    <scope>NUCLEOTIDE SEQUENCE</scope>
    <source>
        <tissue evidence="2">Venom_gland</tissue>
    </source>
</reference>
<feature type="region of interest" description="Disordered" evidence="1">
    <location>
        <begin position="1"/>
        <end position="32"/>
    </location>
</feature>
<name>A0A2D4G7E8_MICCO</name>
<dbReference type="EMBL" id="IACJ01101574">
    <property type="protein sequence ID" value="LAA55296.1"/>
    <property type="molecule type" value="Transcribed_RNA"/>
</dbReference>
<reference evidence="2" key="1">
    <citation type="submission" date="2017-07" db="EMBL/GenBank/DDBJ databases">
        <authorList>
            <person name="Mikheyev A."/>
            <person name="Grau M."/>
        </authorList>
    </citation>
    <scope>NUCLEOTIDE SEQUENCE</scope>
    <source>
        <tissue evidence="2">Venom_gland</tissue>
    </source>
</reference>
<sequence length="101" mass="11290">MMIASEGHGGEWGGPLGWLQGNTAASSGQLKEQNWGRERYVEAVEEVLQEVEELKFWAVRDQVRDVLNLGESSPNNPRIRFMIRTGTALFSYRVVGMGLGH</sequence>
<protein>
    <submittedName>
        <fullName evidence="2">Uncharacterized protein</fullName>
    </submittedName>
</protein>
<accession>A0A2D4G7E8</accession>
<feature type="compositionally biased region" description="Polar residues" evidence="1">
    <location>
        <begin position="22"/>
        <end position="32"/>
    </location>
</feature>